<evidence type="ECO:0000313" key="3">
    <source>
        <dbReference type="EMBL" id="PIU33348.1"/>
    </source>
</evidence>
<evidence type="ECO:0000256" key="2">
    <source>
        <dbReference type="SAM" id="Phobius"/>
    </source>
</evidence>
<organism evidence="3 4">
    <name type="scientific">Candidatus Shapirobacteria bacterium CG07_land_8_20_14_0_80_39_12</name>
    <dbReference type="NCBI Taxonomy" id="1974480"/>
    <lineage>
        <taxon>Bacteria</taxon>
        <taxon>Candidatus Shapironibacteriota</taxon>
    </lineage>
</organism>
<feature type="transmembrane region" description="Helical" evidence="2">
    <location>
        <begin position="12"/>
        <end position="30"/>
    </location>
</feature>
<proteinExistence type="predicted"/>
<reference evidence="4" key="1">
    <citation type="submission" date="2017-09" db="EMBL/GenBank/DDBJ databases">
        <title>Depth-based differentiation of microbial function through sediment-hosted aquifers and enrichment of novel symbionts in the deep terrestrial subsurface.</title>
        <authorList>
            <person name="Probst A.J."/>
            <person name="Ladd B."/>
            <person name="Jarett J.K."/>
            <person name="Geller-Mcgrath D.E."/>
            <person name="Sieber C.M.K."/>
            <person name="Emerson J.B."/>
            <person name="Anantharaman K."/>
            <person name="Thomas B.C."/>
            <person name="Malmstrom R."/>
            <person name="Stieglmeier M."/>
            <person name="Klingl A."/>
            <person name="Woyke T."/>
            <person name="Ryan C.M."/>
            <person name="Banfield J.F."/>
        </authorList>
    </citation>
    <scope>NUCLEOTIDE SEQUENCE [LARGE SCALE GENOMIC DNA]</scope>
</reference>
<keyword evidence="2" id="KW-0812">Transmembrane</keyword>
<protein>
    <recommendedName>
        <fullName evidence="5">YtxH domain-containing protein</fullName>
    </recommendedName>
</protein>
<dbReference type="AlphaFoldDB" id="A0A2M6YQD5"/>
<evidence type="ECO:0000256" key="1">
    <source>
        <dbReference type="SAM" id="Coils"/>
    </source>
</evidence>
<dbReference type="EMBL" id="PEXA01000016">
    <property type="protein sequence ID" value="PIU33348.1"/>
    <property type="molecule type" value="Genomic_DNA"/>
</dbReference>
<keyword evidence="2" id="KW-1133">Transmembrane helix</keyword>
<gene>
    <name evidence="3" type="ORF">COT04_00545</name>
</gene>
<dbReference type="InterPro" id="IPR024623">
    <property type="entry name" value="YtxH"/>
</dbReference>
<dbReference type="Pfam" id="PF12732">
    <property type="entry name" value="YtxH"/>
    <property type="match status" value="1"/>
</dbReference>
<feature type="coiled-coil region" evidence="1">
    <location>
        <begin position="39"/>
        <end position="88"/>
    </location>
</feature>
<sequence length="123" mass="13967">MSEEHGQGGSFFRGLVAGAVLGAMAVWFLNQTEKGQEIKKEIKEKSGDALENLDDLVQNLEEKGQEFKKKVLQVKEEFEEKAKDFRQDVIEEGKIGLERIEELEEKGHKAAQKFFTRKGKPLS</sequence>
<keyword evidence="2" id="KW-0472">Membrane</keyword>
<accession>A0A2M6YQD5</accession>
<evidence type="ECO:0000313" key="4">
    <source>
        <dbReference type="Proteomes" id="UP000229559"/>
    </source>
</evidence>
<name>A0A2M6YQD5_9BACT</name>
<evidence type="ECO:0008006" key="5">
    <source>
        <dbReference type="Google" id="ProtNLM"/>
    </source>
</evidence>
<comment type="caution">
    <text evidence="3">The sequence shown here is derived from an EMBL/GenBank/DDBJ whole genome shotgun (WGS) entry which is preliminary data.</text>
</comment>
<dbReference type="Proteomes" id="UP000229559">
    <property type="component" value="Unassembled WGS sequence"/>
</dbReference>
<keyword evidence="1" id="KW-0175">Coiled coil</keyword>